<name>A0A8K0C7V8_IGNLU</name>
<proteinExistence type="predicted"/>
<evidence type="ECO:0000313" key="2">
    <source>
        <dbReference type="EMBL" id="KAF2882620.1"/>
    </source>
</evidence>
<keyword evidence="3" id="KW-1185">Reference proteome</keyword>
<dbReference type="PANTHER" id="PTHR46409:SF1">
    <property type="entry name" value="HTH PSQ-TYPE DOMAIN-CONTAINING PROTEIN"/>
    <property type="match status" value="1"/>
</dbReference>
<dbReference type="AlphaFoldDB" id="A0A8K0C7V8"/>
<sequence>MLADNQEHVRGLGLGQVFKCRPTKSRPKACEFKIRKLNLETDDYINLINWHSLTVIEPPLIASISNDKLKAIILAVPKKATNMMKIPPRNQTIKMKIVESDEKFENETDSDSTPEEGNGENKSESKSNGNGQLLKTEKA</sequence>
<feature type="compositionally biased region" description="Acidic residues" evidence="1">
    <location>
        <begin position="107"/>
        <end position="118"/>
    </location>
</feature>
<protein>
    <submittedName>
        <fullName evidence="2">Uncharacterized protein</fullName>
    </submittedName>
</protein>
<comment type="caution">
    <text evidence="2">The sequence shown here is derived from an EMBL/GenBank/DDBJ whole genome shotgun (WGS) entry which is preliminary data.</text>
</comment>
<organism evidence="2 3">
    <name type="scientific">Ignelater luminosus</name>
    <name type="common">Cucubano</name>
    <name type="synonym">Pyrophorus luminosus</name>
    <dbReference type="NCBI Taxonomy" id="2038154"/>
    <lineage>
        <taxon>Eukaryota</taxon>
        <taxon>Metazoa</taxon>
        <taxon>Ecdysozoa</taxon>
        <taxon>Arthropoda</taxon>
        <taxon>Hexapoda</taxon>
        <taxon>Insecta</taxon>
        <taxon>Pterygota</taxon>
        <taxon>Neoptera</taxon>
        <taxon>Endopterygota</taxon>
        <taxon>Coleoptera</taxon>
        <taxon>Polyphaga</taxon>
        <taxon>Elateriformia</taxon>
        <taxon>Elateroidea</taxon>
        <taxon>Elateridae</taxon>
        <taxon>Agrypninae</taxon>
        <taxon>Pyrophorini</taxon>
        <taxon>Ignelater</taxon>
    </lineage>
</organism>
<feature type="region of interest" description="Disordered" evidence="1">
    <location>
        <begin position="98"/>
        <end position="139"/>
    </location>
</feature>
<gene>
    <name evidence="2" type="ORF">ILUMI_23546</name>
</gene>
<evidence type="ECO:0000313" key="3">
    <source>
        <dbReference type="Proteomes" id="UP000801492"/>
    </source>
</evidence>
<dbReference type="Proteomes" id="UP000801492">
    <property type="component" value="Unassembled WGS sequence"/>
</dbReference>
<dbReference type="PANTHER" id="PTHR46409">
    <property type="entry name" value="HTH PSQ-TYPE DOMAIN-CONTAINING PROTEIN"/>
    <property type="match status" value="1"/>
</dbReference>
<accession>A0A8K0C7V8</accession>
<reference evidence="2" key="1">
    <citation type="submission" date="2019-08" db="EMBL/GenBank/DDBJ databases">
        <title>The genome of the North American firefly Photinus pyralis.</title>
        <authorList>
            <consortium name="Photinus pyralis genome working group"/>
            <person name="Fallon T.R."/>
            <person name="Sander Lower S.E."/>
            <person name="Weng J.-K."/>
        </authorList>
    </citation>
    <scope>NUCLEOTIDE SEQUENCE</scope>
    <source>
        <strain evidence="2">TRF0915ILg1</strain>
        <tissue evidence="2">Whole body</tissue>
    </source>
</reference>
<dbReference type="EMBL" id="VTPC01090600">
    <property type="protein sequence ID" value="KAF2882620.1"/>
    <property type="molecule type" value="Genomic_DNA"/>
</dbReference>
<evidence type="ECO:0000256" key="1">
    <source>
        <dbReference type="SAM" id="MobiDB-lite"/>
    </source>
</evidence>